<dbReference type="InterPro" id="IPR001461">
    <property type="entry name" value="Aspartic_peptidase_A1"/>
</dbReference>
<dbReference type="InterPro" id="IPR033121">
    <property type="entry name" value="PEPTIDASE_A1"/>
</dbReference>
<evidence type="ECO:0000313" key="4">
    <source>
        <dbReference type="EMBL" id="KAL3536477.1"/>
    </source>
</evidence>
<accession>A0ABD3AYZ5</accession>
<dbReference type="Proteomes" id="UP001630127">
    <property type="component" value="Unassembled WGS sequence"/>
</dbReference>
<organism evidence="4 5">
    <name type="scientific">Cinchona calisaya</name>
    <dbReference type="NCBI Taxonomy" id="153742"/>
    <lineage>
        <taxon>Eukaryota</taxon>
        <taxon>Viridiplantae</taxon>
        <taxon>Streptophyta</taxon>
        <taxon>Embryophyta</taxon>
        <taxon>Tracheophyta</taxon>
        <taxon>Spermatophyta</taxon>
        <taxon>Magnoliopsida</taxon>
        <taxon>eudicotyledons</taxon>
        <taxon>Gunneridae</taxon>
        <taxon>Pentapetalae</taxon>
        <taxon>asterids</taxon>
        <taxon>lamiids</taxon>
        <taxon>Gentianales</taxon>
        <taxon>Rubiaceae</taxon>
        <taxon>Cinchonoideae</taxon>
        <taxon>Cinchoneae</taxon>
        <taxon>Cinchona</taxon>
    </lineage>
</organism>
<feature type="signal peptide" evidence="2">
    <location>
        <begin position="1"/>
        <end position="25"/>
    </location>
</feature>
<feature type="chain" id="PRO_5044773466" description="Peptidase A1 domain-containing protein" evidence="2">
    <location>
        <begin position="26"/>
        <end position="119"/>
    </location>
</feature>
<protein>
    <recommendedName>
        <fullName evidence="3">Peptidase A1 domain-containing protein</fullName>
    </recommendedName>
</protein>
<dbReference type="EMBL" id="JBJUIK010000002">
    <property type="protein sequence ID" value="KAL3536477.1"/>
    <property type="molecule type" value="Genomic_DNA"/>
</dbReference>
<comment type="caution">
    <text evidence="4">The sequence shown here is derived from an EMBL/GenBank/DDBJ whole genome shotgun (WGS) entry which is preliminary data.</text>
</comment>
<dbReference type="InterPro" id="IPR032861">
    <property type="entry name" value="TAXi_N"/>
</dbReference>
<gene>
    <name evidence="4" type="ORF">ACH5RR_004938</name>
</gene>
<comment type="similarity">
    <text evidence="1">Belongs to the peptidase A1 family.</text>
</comment>
<sequence>MALRCGTTLYLCFLLLLLFSSPSTAKTSFPPKALILPVTKDSSTGQYTTHIYQRTPLVLVKLTVDLGGDSLWVDCEEGYVSTSYKNVKCKSAHCVLARPMSCGDNCFSNAASWNCNKNG</sequence>
<feature type="domain" description="Peptidase A1" evidence="3">
    <location>
        <begin position="47"/>
        <end position="119"/>
    </location>
</feature>
<keyword evidence="2" id="KW-0732">Signal</keyword>
<evidence type="ECO:0000256" key="1">
    <source>
        <dbReference type="ARBA" id="ARBA00007447"/>
    </source>
</evidence>
<dbReference type="SUPFAM" id="SSF50630">
    <property type="entry name" value="Acid proteases"/>
    <property type="match status" value="1"/>
</dbReference>
<reference evidence="4 5" key="1">
    <citation type="submission" date="2024-11" db="EMBL/GenBank/DDBJ databases">
        <title>A near-complete genome assembly of Cinchona calisaya.</title>
        <authorList>
            <person name="Lian D.C."/>
            <person name="Zhao X.W."/>
            <person name="Wei L."/>
        </authorList>
    </citation>
    <scope>NUCLEOTIDE SEQUENCE [LARGE SCALE GENOMIC DNA]</scope>
    <source>
        <tissue evidence="4">Nenye</tissue>
    </source>
</reference>
<name>A0ABD3AYZ5_9GENT</name>
<evidence type="ECO:0000313" key="5">
    <source>
        <dbReference type="Proteomes" id="UP001630127"/>
    </source>
</evidence>
<dbReference type="PANTHER" id="PTHR47965:SF103">
    <property type="entry name" value="EUKARYOTIC ASPARTYL PROTEASE FAMILY PROTEIN"/>
    <property type="match status" value="1"/>
</dbReference>
<dbReference type="AlphaFoldDB" id="A0ABD3AYZ5"/>
<dbReference type="PANTHER" id="PTHR47965">
    <property type="entry name" value="ASPARTYL PROTEASE-RELATED"/>
    <property type="match status" value="1"/>
</dbReference>
<dbReference type="Pfam" id="PF14543">
    <property type="entry name" value="TAXi_N"/>
    <property type="match status" value="1"/>
</dbReference>
<dbReference type="InterPro" id="IPR021109">
    <property type="entry name" value="Peptidase_aspartic_dom_sf"/>
</dbReference>
<evidence type="ECO:0000259" key="3">
    <source>
        <dbReference type="PROSITE" id="PS51767"/>
    </source>
</evidence>
<dbReference type="PROSITE" id="PS51767">
    <property type="entry name" value="PEPTIDASE_A1"/>
    <property type="match status" value="1"/>
</dbReference>
<dbReference type="Gene3D" id="2.40.70.10">
    <property type="entry name" value="Acid Proteases"/>
    <property type="match status" value="1"/>
</dbReference>
<evidence type="ECO:0000256" key="2">
    <source>
        <dbReference type="SAM" id="SignalP"/>
    </source>
</evidence>
<proteinExistence type="inferred from homology"/>
<keyword evidence="5" id="KW-1185">Reference proteome</keyword>